<comment type="caution">
    <text evidence="5">The sequence shown here is derived from an EMBL/GenBank/DDBJ whole genome shotgun (WGS) entry which is preliminary data.</text>
</comment>
<dbReference type="PANTHER" id="PTHR44688:SF16">
    <property type="entry name" value="DNA-BINDING TRANSCRIPTIONAL ACTIVATOR DEVR_DOSR"/>
    <property type="match status" value="1"/>
</dbReference>
<dbReference type="SUPFAM" id="SSF46894">
    <property type="entry name" value="C-terminal effector domain of the bipartite response regulators"/>
    <property type="match status" value="1"/>
</dbReference>
<keyword evidence="6" id="KW-1185">Reference proteome</keyword>
<keyword evidence="1" id="KW-0805">Transcription regulation</keyword>
<feature type="domain" description="HTH luxR-type" evidence="4">
    <location>
        <begin position="196"/>
        <end position="261"/>
    </location>
</feature>
<gene>
    <name evidence="5" type="ORF">J2X15_000890</name>
</gene>
<keyword evidence="2" id="KW-0238">DNA-binding</keyword>
<dbReference type="Gene3D" id="1.10.10.10">
    <property type="entry name" value="Winged helix-like DNA-binding domain superfamily/Winged helix DNA-binding domain"/>
    <property type="match status" value="1"/>
</dbReference>
<dbReference type="PROSITE" id="PS50043">
    <property type="entry name" value="HTH_LUXR_2"/>
    <property type="match status" value="1"/>
</dbReference>
<evidence type="ECO:0000256" key="3">
    <source>
        <dbReference type="ARBA" id="ARBA00023163"/>
    </source>
</evidence>
<proteinExistence type="predicted"/>
<dbReference type="NCBIfam" id="TIGR03020">
    <property type="entry name" value="EpsA"/>
    <property type="match status" value="1"/>
</dbReference>
<dbReference type="PROSITE" id="PS00622">
    <property type="entry name" value="HTH_LUXR_1"/>
    <property type="match status" value="1"/>
</dbReference>
<evidence type="ECO:0000313" key="6">
    <source>
        <dbReference type="Proteomes" id="UP001268089"/>
    </source>
</evidence>
<dbReference type="InterPro" id="IPR017470">
    <property type="entry name" value="Tscrpt_reg_EpsA"/>
</dbReference>
<keyword evidence="3" id="KW-0804">Transcription</keyword>
<dbReference type="Proteomes" id="UP001268089">
    <property type="component" value="Unassembled WGS sequence"/>
</dbReference>
<dbReference type="InterPro" id="IPR016032">
    <property type="entry name" value="Sig_transdc_resp-reg_C-effctor"/>
</dbReference>
<sequence length="264" mass="29408">MLFLPSLSTEDLHHYHRVVTHSVEVRSHFDVLIWLQGDMQRYLPHDILIAAWGDFSSGAVQHDVISAMAGVRSHVSHAPAITPLLVTLFNRWAEFGNKPFSLNAGESGFLLNDSGLKSALGGALQKMRSATVHGIRDERGSHDCLYVAFSVKDIFTEVERGAMSMVLPYIDTALRQVEHLPHQAQLQSQASAKNGLLSIEHDLTDREAEILKWVALGKTNPEIGSILEISTFTVKNHMQRVFKKLDVSNRAQAVGKFRAWVNHA</sequence>
<evidence type="ECO:0000313" key="5">
    <source>
        <dbReference type="EMBL" id="MDR7305612.1"/>
    </source>
</evidence>
<dbReference type="PRINTS" id="PR00038">
    <property type="entry name" value="HTHLUXR"/>
</dbReference>
<dbReference type="Pfam" id="PF00196">
    <property type="entry name" value="GerE"/>
    <property type="match status" value="1"/>
</dbReference>
<dbReference type="PANTHER" id="PTHR44688">
    <property type="entry name" value="DNA-BINDING TRANSCRIPTIONAL ACTIVATOR DEVR_DOSR"/>
    <property type="match status" value="1"/>
</dbReference>
<dbReference type="RefSeq" id="WP_310339817.1">
    <property type="nucleotide sequence ID" value="NZ_JAVDXO010000002.1"/>
</dbReference>
<protein>
    <submittedName>
        <fullName evidence="5">Transcriptional regulator EpsA</fullName>
    </submittedName>
</protein>
<evidence type="ECO:0000256" key="2">
    <source>
        <dbReference type="ARBA" id="ARBA00023125"/>
    </source>
</evidence>
<accession>A0ABU1ZJ88</accession>
<dbReference type="InterPro" id="IPR000792">
    <property type="entry name" value="Tscrpt_reg_LuxR_C"/>
</dbReference>
<reference evidence="5 6" key="1">
    <citation type="submission" date="2023-07" db="EMBL/GenBank/DDBJ databases">
        <title>Sorghum-associated microbial communities from plants grown in Nebraska, USA.</title>
        <authorList>
            <person name="Schachtman D."/>
        </authorList>
    </citation>
    <scope>NUCLEOTIDE SEQUENCE [LARGE SCALE GENOMIC DNA]</scope>
    <source>
        <strain evidence="5 6">BE308</strain>
    </source>
</reference>
<organism evidence="5 6">
    <name type="scientific">Rhodoferax saidenbachensis</name>
    <dbReference type="NCBI Taxonomy" id="1484693"/>
    <lineage>
        <taxon>Bacteria</taxon>
        <taxon>Pseudomonadati</taxon>
        <taxon>Pseudomonadota</taxon>
        <taxon>Betaproteobacteria</taxon>
        <taxon>Burkholderiales</taxon>
        <taxon>Comamonadaceae</taxon>
        <taxon>Rhodoferax</taxon>
    </lineage>
</organism>
<name>A0ABU1ZJ88_9BURK</name>
<dbReference type="SMART" id="SM00421">
    <property type="entry name" value="HTH_LUXR"/>
    <property type="match status" value="1"/>
</dbReference>
<dbReference type="InterPro" id="IPR036388">
    <property type="entry name" value="WH-like_DNA-bd_sf"/>
</dbReference>
<dbReference type="EMBL" id="JAVDXO010000002">
    <property type="protein sequence ID" value="MDR7305612.1"/>
    <property type="molecule type" value="Genomic_DNA"/>
</dbReference>
<evidence type="ECO:0000259" key="4">
    <source>
        <dbReference type="PROSITE" id="PS50043"/>
    </source>
</evidence>
<dbReference type="CDD" id="cd06170">
    <property type="entry name" value="LuxR_C_like"/>
    <property type="match status" value="1"/>
</dbReference>
<evidence type="ECO:0000256" key="1">
    <source>
        <dbReference type="ARBA" id="ARBA00023015"/>
    </source>
</evidence>